<dbReference type="RefSeq" id="WP_378092177.1">
    <property type="nucleotide sequence ID" value="NZ_JBHSEP010000001.1"/>
</dbReference>
<dbReference type="PANTHER" id="PTHR43649">
    <property type="entry name" value="ARABINOSE-BINDING PROTEIN-RELATED"/>
    <property type="match status" value="1"/>
</dbReference>
<evidence type="ECO:0000256" key="1">
    <source>
        <dbReference type="ARBA" id="ARBA00008520"/>
    </source>
</evidence>
<gene>
    <name evidence="5" type="ORF">ACFO3S_03310</name>
</gene>
<evidence type="ECO:0000313" key="6">
    <source>
        <dbReference type="Proteomes" id="UP001596028"/>
    </source>
</evidence>
<dbReference type="CDD" id="cd13585">
    <property type="entry name" value="PBP2_TMBP_like"/>
    <property type="match status" value="1"/>
</dbReference>
<evidence type="ECO:0000313" key="5">
    <source>
        <dbReference type="EMBL" id="MFC4597259.1"/>
    </source>
</evidence>
<dbReference type="Gene3D" id="3.40.190.10">
    <property type="entry name" value="Periplasmic binding protein-like II"/>
    <property type="match status" value="2"/>
</dbReference>
<dbReference type="PROSITE" id="PS51257">
    <property type="entry name" value="PROKAR_LIPOPROTEIN"/>
    <property type="match status" value="1"/>
</dbReference>
<sequence length="443" mass="47709">MKQKRMLGLGVSLTLAGGLLAGCGADSATESKGGDSAQTAENAGLPYEGKKLTVYLGNLPLGDTLKEMIPEFEKETGMKVELQSFAEDQLSQKLSIQLTTQAAVPDVFMMRPPQEAKLFAKNGWTYPLDEFVNQNPEYDFGDFSESGIQANVVNDKLIGIPVLLDQTVVYYRKDLLEKAGIPVPKTLDEMEAAIQALHDPANEVYGFVARGQRSALITMVAPFLFSEGADFSQGNTATVNTPEAIKGFGRYASWLKDYGPPGVLNMSFPQAWGVFAQGKAAFFVEFSSTYTNGTDKEKSSVADDIGYAVFPAGSAGSKPVSASTWALSMNANAADKEAAWQFIQWATSKEMVATLQKKGNPGVRNSVWNDPESTGGFPPELVEVALENFKIGVGHDRPQVISVGEAREIIGDIVVKAMLGEDIQAAADKANKDFQALIDKENS</sequence>
<dbReference type="EMBL" id="JBHSEP010000001">
    <property type="protein sequence ID" value="MFC4597259.1"/>
    <property type="molecule type" value="Genomic_DNA"/>
</dbReference>
<dbReference type="SUPFAM" id="SSF53850">
    <property type="entry name" value="Periplasmic binding protein-like II"/>
    <property type="match status" value="1"/>
</dbReference>
<keyword evidence="6" id="KW-1185">Reference proteome</keyword>
<protein>
    <submittedName>
        <fullName evidence="5">ABC transporter substrate-binding protein</fullName>
    </submittedName>
</protein>
<proteinExistence type="inferred from homology"/>
<name>A0ABV9F7V4_9BACL</name>
<feature type="signal peptide" evidence="4">
    <location>
        <begin position="1"/>
        <end position="21"/>
    </location>
</feature>
<keyword evidence="2" id="KW-0813">Transport</keyword>
<evidence type="ECO:0000256" key="4">
    <source>
        <dbReference type="SAM" id="SignalP"/>
    </source>
</evidence>
<feature type="chain" id="PRO_5045102312" evidence="4">
    <location>
        <begin position="22"/>
        <end position="443"/>
    </location>
</feature>
<dbReference type="PANTHER" id="PTHR43649:SF34">
    <property type="entry name" value="ABC TRANSPORTER PERIPLASMIC-BINDING PROTEIN YCJN-RELATED"/>
    <property type="match status" value="1"/>
</dbReference>
<comment type="caution">
    <text evidence="5">The sequence shown here is derived from an EMBL/GenBank/DDBJ whole genome shotgun (WGS) entry which is preliminary data.</text>
</comment>
<organism evidence="5 6">
    <name type="scientific">Cohnella hongkongensis</name>
    <dbReference type="NCBI Taxonomy" id="178337"/>
    <lineage>
        <taxon>Bacteria</taxon>
        <taxon>Bacillati</taxon>
        <taxon>Bacillota</taxon>
        <taxon>Bacilli</taxon>
        <taxon>Bacillales</taxon>
        <taxon>Paenibacillaceae</taxon>
        <taxon>Cohnella</taxon>
    </lineage>
</organism>
<dbReference type="Pfam" id="PF01547">
    <property type="entry name" value="SBP_bac_1"/>
    <property type="match status" value="1"/>
</dbReference>
<dbReference type="Proteomes" id="UP001596028">
    <property type="component" value="Unassembled WGS sequence"/>
</dbReference>
<reference evidence="6" key="1">
    <citation type="journal article" date="2019" name="Int. J. Syst. Evol. Microbiol.">
        <title>The Global Catalogue of Microorganisms (GCM) 10K type strain sequencing project: providing services to taxonomists for standard genome sequencing and annotation.</title>
        <authorList>
            <consortium name="The Broad Institute Genomics Platform"/>
            <consortium name="The Broad Institute Genome Sequencing Center for Infectious Disease"/>
            <person name="Wu L."/>
            <person name="Ma J."/>
        </authorList>
    </citation>
    <scope>NUCLEOTIDE SEQUENCE [LARGE SCALE GENOMIC DNA]</scope>
    <source>
        <strain evidence="6">CCUG 49571</strain>
    </source>
</reference>
<dbReference type="InterPro" id="IPR006059">
    <property type="entry name" value="SBP"/>
</dbReference>
<evidence type="ECO:0000256" key="3">
    <source>
        <dbReference type="ARBA" id="ARBA00022729"/>
    </source>
</evidence>
<evidence type="ECO:0000256" key="2">
    <source>
        <dbReference type="ARBA" id="ARBA00022448"/>
    </source>
</evidence>
<keyword evidence="3 4" id="KW-0732">Signal</keyword>
<comment type="similarity">
    <text evidence="1">Belongs to the bacterial solute-binding protein 1 family.</text>
</comment>
<accession>A0ABV9F7V4</accession>
<dbReference type="InterPro" id="IPR050490">
    <property type="entry name" value="Bact_solute-bd_prot1"/>
</dbReference>